<dbReference type="RefSeq" id="WP_273988261.1">
    <property type="nucleotide sequence ID" value="NZ_BAABQT010000013.1"/>
</dbReference>
<dbReference type="InterPro" id="IPR011051">
    <property type="entry name" value="RmlC_Cupin_sf"/>
</dbReference>
<evidence type="ECO:0000313" key="1">
    <source>
        <dbReference type="EMBL" id="WDA58261.1"/>
    </source>
</evidence>
<dbReference type="InterPro" id="IPR047713">
    <property type="entry name" value="DHCW_cupin"/>
</dbReference>
<gene>
    <name evidence="1" type="ORF">M8445_13045</name>
</gene>
<dbReference type="Proteomes" id="UP001217044">
    <property type="component" value="Chromosome"/>
</dbReference>
<proteinExistence type="predicted"/>
<name>A0ABY7UZA8_9DEIO</name>
<reference evidence="1 2" key="1">
    <citation type="submission" date="2022-12" db="EMBL/GenBank/DDBJ databases">
        <title>Genome Sequence of Deinococcus aquaticus Type Strain PB314.</title>
        <authorList>
            <person name="Albert C."/>
            <person name="Hill J."/>
            <person name="Boren L."/>
            <person name="Scholz-Ng S."/>
            <person name="Fatema N."/>
            <person name="Grosso R."/>
            <person name="Soboslay E."/>
            <person name="Tuohy J."/>
        </authorList>
    </citation>
    <scope>NUCLEOTIDE SEQUENCE [LARGE SCALE GENOMIC DNA]</scope>
    <source>
        <strain evidence="1 2">PB-314</strain>
    </source>
</reference>
<dbReference type="Gene3D" id="2.60.120.10">
    <property type="entry name" value="Jelly Rolls"/>
    <property type="match status" value="1"/>
</dbReference>
<protein>
    <submittedName>
        <fullName evidence="1">DHCW motif cupin fold protein</fullName>
    </submittedName>
</protein>
<sequence>MHLTDIPFGVTHWPDVPTTEHPGERGVARWRTRQFGAGPGGPVRVRMVEYSAGYLADHWCQKGHVLLVLTGQLETELQDGRTFTLRPGDSYQVADGAEAHRSSTQEGATLFIVD</sequence>
<dbReference type="NCBIfam" id="NF038084">
    <property type="entry name" value="DHCW_cupin"/>
    <property type="match status" value="1"/>
</dbReference>
<evidence type="ECO:0000313" key="2">
    <source>
        <dbReference type="Proteomes" id="UP001217044"/>
    </source>
</evidence>
<dbReference type="EMBL" id="CP115165">
    <property type="protein sequence ID" value="WDA58261.1"/>
    <property type="molecule type" value="Genomic_DNA"/>
</dbReference>
<keyword evidence="2" id="KW-1185">Reference proteome</keyword>
<accession>A0ABY7UZA8</accession>
<dbReference type="SUPFAM" id="SSF51182">
    <property type="entry name" value="RmlC-like cupins"/>
    <property type="match status" value="1"/>
</dbReference>
<dbReference type="InterPro" id="IPR014710">
    <property type="entry name" value="RmlC-like_jellyroll"/>
</dbReference>
<organism evidence="1 2">
    <name type="scientific">Deinococcus aquaticus</name>
    <dbReference type="NCBI Taxonomy" id="328692"/>
    <lineage>
        <taxon>Bacteria</taxon>
        <taxon>Thermotogati</taxon>
        <taxon>Deinococcota</taxon>
        <taxon>Deinococci</taxon>
        <taxon>Deinococcales</taxon>
        <taxon>Deinococcaceae</taxon>
        <taxon>Deinococcus</taxon>
    </lineage>
</organism>